<evidence type="ECO:0000313" key="3">
    <source>
        <dbReference type="Proteomes" id="UP000801428"/>
    </source>
</evidence>
<dbReference type="OrthoDB" id="2788868at2759"/>
<organism evidence="2 3">
    <name type="scientific">Curvularia kusanoi</name>
    <name type="common">Cochliobolus kusanoi</name>
    <dbReference type="NCBI Taxonomy" id="90978"/>
    <lineage>
        <taxon>Eukaryota</taxon>
        <taxon>Fungi</taxon>
        <taxon>Dikarya</taxon>
        <taxon>Ascomycota</taxon>
        <taxon>Pezizomycotina</taxon>
        <taxon>Dothideomycetes</taxon>
        <taxon>Pleosporomycetidae</taxon>
        <taxon>Pleosporales</taxon>
        <taxon>Pleosporineae</taxon>
        <taxon>Pleosporaceae</taxon>
        <taxon>Curvularia</taxon>
    </lineage>
</organism>
<feature type="domain" description="Knr4/Smi1-like" evidence="1">
    <location>
        <begin position="18"/>
        <end position="79"/>
    </location>
</feature>
<dbReference type="SUPFAM" id="SSF160631">
    <property type="entry name" value="SMI1/KNR4-like"/>
    <property type="match status" value="1"/>
</dbReference>
<evidence type="ECO:0000313" key="2">
    <source>
        <dbReference type="EMBL" id="KAF2993151.1"/>
    </source>
</evidence>
<evidence type="ECO:0000259" key="1">
    <source>
        <dbReference type="Pfam" id="PF09346"/>
    </source>
</evidence>
<protein>
    <recommendedName>
        <fullName evidence="1">Knr4/Smi1-like domain-containing protein</fullName>
    </recommendedName>
</protein>
<gene>
    <name evidence="2" type="ORF">E8E13_001639</name>
</gene>
<dbReference type="Gene3D" id="3.40.1580.10">
    <property type="entry name" value="SMI1/KNR4-like"/>
    <property type="match status" value="1"/>
</dbReference>
<dbReference type="Pfam" id="PF09346">
    <property type="entry name" value="SMI1_KNR4"/>
    <property type="match status" value="1"/>
</dbReference>
<reference evidence="2" key="1">
    <citation type="submission" date="2019-04" db="EMBL/GenBank/DDBJ databases">
        <title>Sequencing of skin fungus with MAO and IRED activity.</title>
        <authorList>
            <person name="Marsaioli A.J."/>
            <person name="Bonatto J.M.C."/>
            <person name="Reis Junior O."/>
        </authorList>
    </citation>
    <scope>NUCLEOTIDE SEQUENCE</scope>
    <source>
        <strain evidence="2">30M1</strain>
    </source>
</reference>
<dbReference type="InterPro" id="IPR037883">
    <property type="entry name" value="Knr4/Smi1-like_sf"/>
</dbReference>
<dbReference type="EMBL" id="SWKU01000059">
    <property type="protein sequence ID" value="KAF2993151.1"/>
    <property type="molecule type" value="Genomic_DNA"/>
</dbReference>
<feature type="non-terminal residue" evidence="2">
    <location>
        <position position="1"/>
    </location>
</feature>
<comment type="caution">
    <text evidence="2">The sequence shown here is derived from an EMBL/GenBank/DDBJ whole genome shotgun (WGS) entry which is preliminary data.</text>
</comment>
<dbReference type="Proteomes" id="UP000801428">
    <property type="component" value="Unassembled WGS sequence"/>
</dbReference>
<dbReference type="InterPro" id="IPR018958">
    <property type="entry name" value="Knr4/Smi1-like_dom"/>
</dbReference>
<accession>A0A9P4W5N9</accession>
<dbReference type="AlphaFoldDB" id="A0A9P4W5N9"/>
<sequence>SSLGVDAEAGQSWFRNSATDEVIVETKDRLGVELPDDYKEFSKITNGCGEAYNCILHEPPRHPLLKIRWLNDDEDYFSDLPFDIPTNLEIILQPYDQDGSFDWVEVGKAIEIGTEDIYNQD</sequence>
<keyword evidence="3" id="KW-1185">Reference proteome</keyword>
<proteinExistence type="predicted"/>
<name>A0A9P4W5N9_CURKU</name>